<dbReference type="Gene3D" id="3.40.47.10">
    <property type="match status" value="1"/>
</dbReference>
<dbReference type="OrthoDB" id="542135at2759"/>
<dbReference type="GO" id="GO:0016747">
    <property type="term" value="F:acyltransferase activity, transferring groups other than amino-acyl groups"/>
    <property type="evidence" value="ECO:0007669"/>
    <property type="project" value="InterPro"/>
</dbReference>
<protein>
    <submittedName>
        <fullName evidence="4">Thiolase</fullName>
    </submittedName>
</protein>
<dbReference type="AlphaFoldDB" id="A0A6A4HLB3"/>
<evidence type="ECO:0000313" key="4">
    <source>
        <dbReference type="EMBL" id="KAE9397864.1"/>
    </source>
</evidence>
<keyword evidence="5" id="KW-1185">Reference proteome</keyword>
<dbReference type="CDD" id="cd00829">
    <property type="entry name" value="SCP-x_thiolase"/>
    <property type="match status" value="1"/>
</dbReference>
<dbReference type="InterPro" id="IPR020615">
    <property type="entry name" value="Thiolase_acyl_enz_int_AS"/>
</dbReference>
<dbReference type="PANTHER" id="PTHR42870:SF1">
    <property type="entry name" value="NON-SPECIFIC LIPID-TRANSFER PROTEIN-LIKE 2"/>
    <property type="match status" value="1"/>
</dbReference>
<dbReference type="InterPro" id="IPR020616">
    <property type="entry name" value="Thiolase_N"/>
</dbReference>
<proteinExistence type="predicted"/>
<dbReference type="PROSITE" id="PS00098">
    <property type="entry name" value="THIOLASE_1"/>
    <property type="match status" value="1"/>
</dbReference>
<evidence type="ECO:0000313" key="5">
    <source>
        <dbReference type="Proteomes" id="UP000799118"/>
    </source>
</evidence>
<dbReference type="PANTHER" id="PTHR42870">
    <property type="entry name" value="ACETYL-COA C-ACETYLTRANSFERASE"/>
    <property type="match status" value="1"/>
</dbReference>
<dbReference type="Pfam" id="PF00108">
    <property type="entry name" value="Thiolase_N"/>
    <property type="match status" value="1"/>
</dbReference>
<keyword evidence="1" id="KW-0808">Transferase</keyword>
<reference evidence="4" key="1">
    <citation type="journal article" date="2019" name="Environ. Microbiol.">
        <title>Fungal ecological strategies reflected in gene transcription - a case study of two litter decomposers.</title>
        <authorList>
            <person name="Barbi F."/>
            <person name="Kohler A."/>
            <person name="Barry K."/>
            <person name="Baskaran P."/>
            <person name="Daum C."/>
            <person name="Fauchery L."/>
            <person name="Ihrmark K."/>
            <person name="Kuo A."/>
            <person name="LaButti K."/>
            <person name="Lipzen A."/>
            <person name="Morin E."/>
            <person name="Grigoriev I.V."/>
            <person name="Henrissat B."/>
            <person name="Lindahl B."/>
            <person name="Martin F."/>
        </authorList>
    </citation>
    <scope>NUCLEOTIDE SEQUENCE</scope>
    <source>
        <strain evidence="4">JB14</strain>
    </source>
</reference>
<organism evidence="4 5">
    <name type="scientific">Gymnopus androsaceus JB14</name>
    <dbReference type="NCBI Taxonomy" id="1447944"/>
    <lineage>
        <taxon>Eukaryota</taxon>
        <taxon>Fungi</taxon>
        <taxon>Dikarya</taxon>
        <taxon>Basidiomycota</taxon>
        <taxon>Agaricomycotina</taxon>
        <taxon>Agaricomycetes</taxon>
        <taxon>Agaricomycetidae</taxon>
        <taxon>Agaricales</taxon>
        <taxon>Marasmiineae</taxon>
        <taxon>Omphalotaceae</taxon>
        <taxon>Gymnopus</taxon>
    </lineage>
</organism>
<dbReference type="Pfam" id="PF22691">
    <property type="entry name" value="Thiolase_C_1"/>
    <property type="match status" value="1"/>
</dbReference>
<dbReference type="InterPro" id="IPR016039">
    <property type="entry name" value="Thiolase-like"/>
</dbReference>
<gene>
    <name evidence="4" type="ORF">BT96DRAFT_921188</name>
</gene>
<dbReference type="SUPFAM" id="SSF53901">
    <property type="entry name" value="Thiolase-like"/>
    <property type="match status" value="2"/>
</dbReference>
<dbReference type="PIRSF" id="PIRSF000429">
    <property type="entry name" value="Ac-CoA_Ac_transf"/>
    <property type="match status" value="1"/>
</dbReference>
<evidence type="ECO:0000256" key="1">
    <source>
        <dbReference type="ARBA" id="ARBA00022679"/>
    </source>
</evidence>
<accession>A0A6A4HLB3</accession>
<dbReference type="NCBIfam" id="NF006102">
    <property type="entry name" value="PRK08256.1"/>
    <property type="match status" value="1"/>
</dbReference>
<dbReference type="InterPro" id="IPR055140">
    <property type="entry name" value="Thiolase_C_2"/>
</dbReference>
<evidence type="ECO:0000259" key="2">
    <source>
        <dbReference type="Pfam" id="PF00108"/>
    </source>
</evidence>
<evidence type="ECO:0000259" key="3">
    <source>
        <dbReference type="Pfam" id="PF22691"/>
    </source>
</evidence>
<sequence>MPKGRRTFLIGGGCTAFIKPRATRTTEDMGFEAATKALLDAGITYDAIETAVVGYCYGDSTCGQRALYNLGLTGIPITNVNNNCSTGSTALYTANNAVKYGQAEVALALGFERMKPGSLGTNFPDRLPPTALLHAKMEEVENAGLGLNHGPGAPRMFADAAQEYFQKFGGNVEHLAQIASKNHKHSVNNPYSQFRDGWSVEQVMKAPKVTNELTRFMCSPTSDGAACCIVASEEFVHAHGLENQAIEIVAQGLTTDNPSAFEANSAMEVVGYTIVFKEAGFKEGEGRDQVGVVELHDCFAANELIMYPALGLCSVDEAHKMVERGDNTYGGKYVINPSGGLEAKGHPLGATGLGMHFYIMRAGPMQAPGLFDVKDKRGKYGLVHNVGLGGAVVVSLLRRPEFFREGGKDGRDRVGYNHAHECRPITMSDVDKVKSKQISPYLMQHAKL</sequence>
<feature type="domain" description="Thiolase N-terminal" evidence="2">
    <location>
        <begin position="17"/>
        <end position="232"/>
    </location>
</feature>
<dbReference type="Proteomes" id="UP000799118">
    <property type="component" value="Unassembled WGS sequence"/>
</dbReference>
<dbReference type="EMBL" id="ML769491">
    <property type="protein sequence ID" value="KAE9397864.1"/>
    <property type="molecule type" value="Genomic_DNA"/>
</dbReference>
<feature type="domain" description="Thiolase C-terminal" evidence="3">
    <location>
        <begin position="285"/>
        <end position="353"/>
    </location>
</feature>
<dbReference type="InterPro" id="IPR002155">
    <property type="entry name" value="Thiolase"/>
</dbReference>
<name>A0A6A4HLB3_9AGAR</name>